<comment type="caution">
    <text evidence="3">The sequence shown here is derived from an EMBL/GenBank/DDBJ whole genome shotgun (WGS) entry which is preliminary data.</text>
</comment>
<dbReference type="EMBL" id="QTLC01000113">
    <property type="protein sequence ID" value="RDY65713.1"/>
    <property type="molecule type" value="Genomic_DNA"/>
</dbReference>
<keyword evidence="2" id="KW-0812">Transmembrane</keyword>
<gene>
    <name evidence="3" type="ORF">DXT76_21790</name>
</gene>
<evidence type="ECO:0000313" key="4">
    <source>
        <dbReference type="Proteomes" id="UP000257032"/>
    </source>
</evidence>
<accession>A0A3D8V8W0</accession>
<reference evidence="3 4" key="1">
    <citation type="submission" date="2018-08" db="EMBL/GenBank/DDBJ databases">
        <title>Genome sequence of strict halophilic Halobacillus trueperi SS1 isolated from Lunsu, a salty water body of North West Himalayas.</title>
        <authorList>
            <person name="Gupta S."/>
            <person name="Sharma P."/>
            <person name="Dev K."/>
            <person name="Baumler D."/>
            <person name="Sourirajan A."/>
        </authorList>
    </citation>
    <scope>NUCLEOTIDE SEQUENCE [LARGE SCALE GENOMIC DNA]</scope>
    <source>
        <strain evidence="3 4">SS1</strain>
    </source>
</reference>
<keyword evidence="2" id="KW-0472">Membrane</keyword>
<feature type="compositionally biased region" description="Basic and acidic residues" evidence="1">
    <location>
        <begin position="13"/>
        <end position="29"/>
    </location>
</feature>
<protein>
    <submittedName>
        <fullName evidence="3">Uncharacterized protein</fullName>
    </submittedName>
</protein>
<feature type="transmembrane region" description="Helical" evidence="2">
    <location>
        <begin position="64"/>
        <end position="83"/>
    </location>
</feature>
<evidence type="ECO:0000256" key="1">
    <source>
        <dbReference type="SAM" id="MobiDB-lite"/>
    </source>
</evidence>
<proteinExistence type="predicted"/>
<evidence type="ECO:0000256" key="2">
    <source>
        <dbReference type="SAM" id="Phobius"/>
    </source>
</evidence>
<evidence type="ECO:0000313" key="3">
    <source>
        <dbReference type="EMBL" id="RDY65713.1"/>
    </source>
</evidence>
<feature type="region of interest" description="Disordered" evidence="1">
    <location>
        <begin position="1"/>
        <end position="44"/>
    </location>
</feature>
<keyword evidence="2" id="KW-1133">Transmembrane helix</keyword>
<sequence length="92" mass="10159">MGWLGSCGTLVGEGDRRDPLVLRPPEETTRSPTGKRVVSQPPLTPNVANEPGIISKLSLPQSEAYIILTIGFIRAYFLMGLFITHHMRQDVL</sequence>
<name>A0A3D8V8W0_9BACI</name>
<dbReference type="Proteomes" id="UP000257032">
    <property type="component" value="Unassembled WGS sequence"/>
</dbReference>
<organism evidence="3 4">
    <name type="scientific">Halobacillus trueperi</name>
    <dbReference type="NCBI Taxonomy" id="156205"/>
    <lineage>
        <taxon>Bacteria</taxon>
        <taxon>Bacillati</taxon>
        <taxon>Bacillota</taxon>
        <taxon>Bacilli</taxon>
        <taxon>Bacillales</taxon>
        <taxon>Bacillaceae</taxon>
        <taxon>Halobacillus</taxon>
    </lineage>
</organism>
<dbReference type="AlphaFoldDB" id="A0A3D8V8W0"/>